<dbReference type="STRING" id="4795.A0A225V2P1"/>
<dbReference type="GO" id="GO:0030248">
    <property type="term" value="F:cellulose binding"/>
    <property type="evidence" value="ECO:0007669"/>
    <property type="project" value="InterPro"/>
</dbReference>
<protein>
    <recommendedName>
        <fullName evidence="3">CBM1 domain-containing protein</fullName>
    </recommendedName>
</protein>
<organism evidence="4 5">
    <name type="scientific">Phytophthora megakarya</name>
    <dbReference type="NCBI Taxonomy" id="4795"/>
    <lineage>
        <taxon>Eukaryota</taxon>
        <taxon>Sar</taxon>
        <taxon>Stramenopiles</taxon>
        <taxon>Oomycota</taxon>
        <taxon>Peronosporomycetes</taxon>
        <taxon>Peronosporales</taxon>
        <taxon>Peronosporaceae</taxon>
        <taxon>Phytophthora</taxon>
    </lineage>
</organism>
<feature type="chain" id="PRO_5013234334" description="CBM1 domain-containing protein" evidence="2">
    <location>
        <begin position="21"/>
        <end position="112"/>
    </location>
</feature>
<keyword evidence="1 2" id="KW-0732">Signal</keyword>
<comment type="caution">
    <text evidence="4">The sequence shown here is derived from an EMBL/GenBank/DDBJ whole genome shotgun (WGS) entry which is preliminary data.</text>
</comment>
<dbReference type="SUPFAM" id="SSF57180">
    <property type="entry name" value="Cellulose-binding domain"/>
    <property type="match status" value="1"/>
</dbReference>
<evidence type="ECO:0000313" key="4">
    <source>
        <dbReference type="EMBL" id="OWY99542.1"/>
    </source>
</evidence>
<sequence>MMKFVAAILALTLAPSNVDGNSPSHLRALTDEAAMDYPSSPVAEWGQCKWIDRSADCADGLQCVVYSDWYGQCVRSVADTWGQCGGKGWVGGCKNGNICQWMNDYYSQCVPC</sequence>
<dbReference type="InterPro" id="IPR000254">
    <property type="entry name" value="CBD"/>
</dbReference>
<dbReference type="GO" id="GO:0005975">
    <property type="term" value="P:carbohydrate metabolic process"/>
    <property type="evidence" value="ECO:0007669"/>
    <property type="project" value="InterPro"/>
</dbReference>
<feature type="domain" description="CBM1" evidence="3">
    <location>
        <begin position="76"/>
        <end position="110"/>
    </location>
</feature>
<dbReference type="InterPro" id="IPR035971">
    <property type="entry name" value="CBD_sf"/>
</dbReference>
<dbReference type="SMART" id="SM00236">
    <property type="entry name" value="fCBD"/>
    <property type="match status" value="2"/>
</dbReference>
<dbReference type="GO" id="GO:0005576">
    <property type="term" value="C:extracellular region"/>
    <property type="evidence" value="ECO:0007669"/>
    <property type="project" value="InterPro"/>
</dbReference>
<dbReference type="PROSITE" id="PS51164">
    <property type="entry name" value="CBM1_2"/>
    <property type="match status" value="1"/>
</dbReference>
<feature type="signal peptide" evidence="2">
    <location>
        <begin position="1"/>
        <end position="20"/>
    </location>
</feature>
<evidence type="ECO:0000259" key="3">
    <source>
        <dbReference type="PROSITE" id="PS51164"/>
    </source>
</evidence>
<dbReference type="EMBL" id="NBNE01008382">
    <property type="protein sequence ID" value="OWY99542.1"/>
    <property type="molecule type" value="Genomic_DNA"/>
</dbReference>
<evidence type="ECO:0000256" key="1">
    <source>
        <dbReference type="ARBA" id="ARBA00022729"/>
    </source>
</evidence>
<evidence type="ECO:0000313" key="5">
    <source>
        <dbReference type="Proteomes" id="UP000198211"/>
    </source>
</evidence>
<reference evidence="5" key="1">
    <citation type="submission" date="2017-03" db="EMBL/GenBank/DDBJ databases">
        <title>Phytopthora megakarya and P. palmivora, two closely related causual agents of cacao black pod achieved similar genome size and gene model numbers by different mechanisms.</title>
        <authorList>
            <person name="Ali S."/>
            <person name="Shao J."/>
            <person name="Larry D.J."/>
            <person name="Kronmiller B."/>
            <person name="Shen D."/>
            <person name="Strem M.D."/>
            <person name="Melnick R.L."/>
            <person name="Guiltinan M.J."/>
            <person name="Tyler B.M."/>
            <person name="Meinhardt L.W."/>
            <person name="Bailey B.A."/>
        </authorList>
    </citation>
    <scope>NUCLEOTIDE SEQUENCE [LARGE SCALE GENOMIC DNA]</scope>
    <source>
        <strain evidence="5">zdho120</strain>
    </source>
</reference>
<dbReference type="OrthoDB" id="119312at2759"/>
<evidence type="ECO:0000256" key="2">
    <source>
        <dbReference type="SAM" id="SignalP"/>
    </source>
</evidence>
<dbReference type="AlphaFoldDB" id="A0A225V2P1"/>
<name>A0A225V2P1_9STRA</name>
<proteinExistence type="predicted"/>
<keyword evidence="5" id="KW-1185">Reference proteome</keyword>
<accession>A0A225V2P1</accession>
<gene>
    <name evidence="4" type="ORF">PHMEG_00029441</name>
</gene>
<dbReference type="Proteomes" id="UP000198211">
    <property type="component" value="Unassembled WGS sequence"/>
</dbReference>